<keyword evidence="1" id="KW-0472">Membrane</keyword>
<keyword evidence="1" id="KW-1133">Transmembrane helix</keyword>
<evidence type="ECO:0000313" key="2">
    <source>
        <dbReference type="EMBL" id="KUP97965.1"/>
    </source>
</evidence>
<keyword evidence="1" id="KW-0812">Transmembrane</keyword>
<evidence type="ECO:0000256" key="1">
    <source>
        <dbReference type="SAM" id="Phobius"/>
    </source>
</evidence>
<dbReference type="PATRIC" id="fig|665004.4.peg.2934"/>
<proteinExistence type="predicted"/>
<keyword evidence="3" id="KW-1185">Reference proteome</keyword>
<sequence length="66" mass="6856">MLCHCGEPVSVSYDHYPSPFCGNCSLVSASRDSASSSSGGAVWLMLYGALGLGLAVLLAFELLTGW</sequence>
<feature type="transmembrane region" description="Helical" evidence="1">
    <location>
        <begin position="41"/>
        <end position="63"/>
    </location>
</feature>
<comment type="caution">
    <text evidence="2">The sequence shown here is derived from an EMBL/GenBank/DDBJ whole genome shotgun (WGS) entry which is preliminary data.</text>
</comment>
<protein>
    <submittedName>
        <fullName evidence="2">Uncharacterized protein</fullName>
    </submittedName>
</protein>
<name>A0A147KKW3_THECS</name>
<dbReference type="Proteomes" id="UP000074382">
    <property type="component" value="Unassembled WGS sequence"/>
</dbReference>
<dbReference type="EMBL" id="LGEM01000017">
    <property type="protein sequence ID" value="KUP97965.1"/>
    <property type="molecule type" value="Genomic_DNA"/>
</dbReference>
<evidence type="ECO:0000313" key="3">
    <source>
        <dbReference type="Proteomes" id="UP000074382"/>
    </source>
</evidence>
<organism evidence="2 3">
    <name type="scientific">Thermobifida cellulosilytica TB100</name>
    <dbReference type="NCBI Taxonomy" id="665004"/>
    <lineage>
        <taxon>Bacteria</taxon>
        <taxon>Bacillati</taxon>
        <taxon>Actinomycetota</taxon>
        <taxon>Actinomycetes</taxon>
        <taxon>Streptosporangiales</taxon>
        <taxon>Nocardiopsidaceae</taxon>
        <taxon>Thermobifida</taxon>
    </lineage>
</organism>
<dbReference type="RefSeq" id="WP_068757133.1">
    <property type="nucleotide sequence ID" value="NZ_KQ950183.1"/>
</dbReference>
<gene>
    <name evidence="2" type="ORF">AC529_04100</name>
</gene>
<accession>A0A147KKW3</accession>
<dbReference type="AlphaFoldDB" id="A0A147KKW3"/>
<reference evidence="3" key="1">
    <citation type="journal article" date="2017" name="Acta Aliment.">
        <title>Plant polysaccharide degrading enzyme system of Thermpbifida cellulosilytica TB100 revealed by de novo genome project data.</title>
        <authorList>
            <person name="Toth A."/>
            <person name="Baka E."/>
            <person name="Luzics S."/>
            <person name="Bata-Vidacs I."/>
            <person name="Nagy I."/>
            <person name="Balint B."/>
            <person name="Herceg R."/>
            <person name="Olasz F."/>
            <person name="Wilk T."/>
            <person name="Nagy T."/>
            <person name="Kriszt B."/>
            <person name="Nagy I."/>
            <person name="Kukolya J."/>
        </authorList>
    </citation>
    <scope>NUCLEOTIDE SEQUENCE [LARGE SCALE GENOMIC DNA]</scope>
    <source>
        <strain evidence="3">TB100</strain>
    </source>
</reference>